<dbReference type="EMBL" id="WTUZ01000040">
    <property type="protein sequence ID" value="MZQ87184.1"/>
    <property type="molecule type" value="Genomic_DNA"/>
</dbReference>
<accession>A0A6L8VA91</accession>
<dbReference type="AlphaFoldDB" id="A0A6L8VA91"/>
<evidence type="ECO:0000259" key="1">
    <source>
        <dbReference type="Pfam" id="PF09860"/>
    </source>
</evidence>
<organism evidence="2 3">
    <name type="scientific">Paenibacillus silvestris</name>
    <dbReference type="NCBI Taxonomy" id="2606219"/>
    <lineage>
        <taxon>Bacteria</taxon>
        <taxon>Bacillati</taxon>
        <taxon>Bacillota</taxon>
        <taxon>Bacilli</taxon>
        <taxon>Bacillales</taxon>
        <taxon>Paenibacillaceae</taxon>
        <taxon>Paenibacillus</taxon>
    </lineage>
</organism>
<proteinExistence type="predicted"/>
<dbReference type="InterPro" id="IPR018656">
    <property type="entry name" value="DUF2087"/>
</dbReference>
<evidence type="ECO:0000313" key="3">
    <source>
        <dbReference type="Proteomes" id="UP000481087"/>
    </source>
</evidence>
<dbReference type="Proteomes" id="UP000481087">
    <property type="component" value="Unassembled WGS sequence"/>
</dbReference>
<sequence length="251" mass="29904">MEVSDKFWQASVDEWKRGYVTENEYYTCLLCGKRTEAGIIYPESGVLYEAERYMKWHIQHAHISVFHYLIGMDKKLTGLTEHQNSLLKLFYEGKNDREVQQELGIGSASTIRNHRFGLKEKERQAKVFLTMMELLKEKDQHAPTFVDIHKTATMVDERYNVTQDEYEQIIKKYFPEGISGKLTSFSQQEKHKFVVLREIAKRFEQDRFYGEKEVNELLKPVFHDYVKVRRYLIEYGFLDREPDGSQYWLKG</sequence>
<feature type="domain" description="DUF2087" evidence="1">
    <location>
        <begin position="181"/>
        <end position="249"/>
    </location>
</feature>
<reference evidence="2 3" key="1">
    <citation type="submission" date="2019-12" db="EMBL/GenBank/DDBJ databases">
        <title>Paenibacillus sp. nov. sp. isolated from soil.</title>
        <authorList>
            <person name="Kim J."/>
            <person name="Jeong S.E."/>
            <person name="Jung H.S."/>
            <person name="Jeon C.O."/>
        </authorList>
    </citation>
    <scope>NUCLEOTIDE SEQUENCE [LARGE SCALE GENOMIC DNA]</scope>
    <source>
        <strain evidence="2 3">5J-6</strain>
    </source>
</reference>
<evidence type="ECO:0000313" key="2">
    <source>
        <dbReference type="EMBL" id="MZQ87184.1"/>
    </source>
</evidence>
<dbReference type="Pfam" id="PF09860">
    <property type="entry name" value="DUF2087"/>
    <property type="match status" value="1"/>
</dbReference>
<keyword evidence="3" id="KW-1185">Reference proteome</keyword>
<name>A0A6L8VA91_9BACL</name>
<protein>
    <submittedName>
        <fullName evidence="2">DUF2087 domain-containing protein</fullName>
    </submittedName>
</protein>
<comment type="caution">
    <text evidence="2">The sequence shown here is derived from an EMBL/GenBank/DDBJ whole genome shotgun (WGS) entry which is preliminary data.</text>
</comment>
<gene>
    <name evidence="2" type="ORF">GQF01_34225</name>
</gene>
<dbReference type="RefSeq" id="WP_161411819.1">
    <property type="nucleotide sequence ID" value="NZ_WTUZ01000040.1"/>
</dbReference>